<dbReference type="PANTHER" id="PTHR37422:SF13">
    <property type="entry name" value="LIPOPOLYSACCHARIDE BIOSYNTHESIS PROTEIN PA4999-RELATED"/>
    <property type="match status" value="1"/>
</dbReference>
<dbReference type="Gene3D" id="2.60.120.260">
    <property type="entry name" value="Galactose-binding domain-like"/>
    <property type="match status" value="1"/>
</dbReference>
<keyword evidence="5" id="KW-1185">Reference proteome</keyword>
<dbReference type="STRING" id="1565605.PG1C_11000"/>
<feature type="transmembrane region" description="Helical" evidence="2">
    <location>
        <begin position="159"/>
        <end position="176"/>
    </location>
</feature>
<gene>
    <name evidence="4" type="ORF">PG1C_11000</name>
</gene>
<dbReference type="Pfam" id="PF04892">
    <property type="entry name" value="VanZ"/>
    <property type="match status" value="1"/>
</dbReference>
<feature type="transmembrane region" description="Helical" evidence="2">
    <location>
        <begin position="624"/>
        <end position="640"/>
    </location>
</feature>
<dbReference type="EMBL" id="CP010554">
    <property type="protein sequence ID" value="AJP48812.1"/>
    <property type="molecule type" value="Genomic_DNA"/>
</dbReference>
<feature type="transmembrane region" description="Helical" evidence="2">
    <location>
        <begin position="584"/>
        <end position="604"/>
    </location>
</feature>
<sequence length="1108" mass="121371">MRIEAAPRLHPAWLFATLVFIIYGSLVPLDFHPHSLAWAWDQFQRTPMLSLGIESRADWIANGVLYLPAGFLLAERFVGRLRGLALGSTLLLSIAALALIAFGVEFTQLFFPPRTVSQNDLLAETIGGALGVLLALPLSNSIRRIAAFKPAHGTQGVTLLLGVYMAAYLAFCFFPFDFLLSAKEISAKLASDRWGLLFAASQPGYGLRTLITLAIEVAAVLPFGIFIARNARRRSHPETNDGRMTQLTLQLIISGLLLGIGIETLQLFTYSGSSQGVSVITRTLGVYIGGMLWVTMGVKMRSPWHESWQSILQRHCVLLTLLYMLGLALFTSWFYRPWGSVDSAQDALGKLHFLPFYYHYYVSEANALTSLISVALLFAPLGILAQLSQRRLLLSTYAPAVLAALIETAKLFSTSTHADPTNILIAVVMARFTFLIVSRMIPDSPTPPAAHDIPRKTDDADRALAPIATPTPPAPPTPNTATAPKRPTAQHLTLLMLAAAGVTYWLIHFPVQPLLLAALLAASTLAVWHKPVAILLIIPAALPILDLAPWSGRFYLDELDALLAITLATGYARTAASSNPWHPALKWALIFLALSFFFSTLQALLPWSMPDISSFVNYFSPFNALRISKGFVWTLLFIGLTRRIDNAPNQRFQWFAWGMALGLAAVVATMMREKIMFGGLLNFSSDYRATGPFSAIHTGGAYVECYLAIATPFLLYLTITTRRWLLRIAGTALLLASTYALMATVSRNGFAGYAVACGLALLALMAGQDKKFKRFVQITLLAGAALAVAVPLFEGSFVQQRMSQVSNDLDVRTAHWHDGLSIRDSGWLTETFGMGIGRFPDTHFWRSREPFHPSVHALGSEAGNTFLRIAPGSTLYVEQIVAIEPHQRYRLRFDLRSATSGTTVGIALCEKWMLASSRCAAWNKSQGITHAGIWQPVEQLINSDELGSGRWFSQRPVKLSFFTNGSSVVDIDNIHLIPEHGTDRITNADFSHGMDHWYFATDEHLAWHIKSMPLAILFDQGWFGVLGFGLFFGVALSLAGRAAWRGNPAAGVSLAATAGFLVVGLFDTLIDAPRFLFLLLVLALFAAQITQSPSPGASDKLRADHGPN</sequence>
<dbReference type="HOGENOM" id="CLU_278951_0_0_4"/>
<feature type="transmembrane region" description="Helical" evidence="2">
    <location>
        <begin position="59"/>
        <end position="78"/>
    </location>
</feature>
<feature type="domain" description="VanZ-like" evidence="3">
    <location>
        <begin position="26"/>
        <end position="136"/>
    </location>
</feature>
<dbReference type="InterPro" id="IPR006976">
    <property type="entry name" value="VanZ-like"/>
</dbReference>
<feature type="transmembrane region" description="Helical" evidence="2">
    <location>
        <begin position="365"/>
        <end position="385"/>
    </location>
</feature>
<feature type="compositionally biased region" description="Pro residues" evidence="1">
    <location>
        <begin position="469"/>
        <end position="478"/>
    </location>
</feature>
<dbReference type="KEGG" id="rbu:PG1C_11000"/>
<feature type="transmembrane region" description="Helical" evidence="2">
    <location>
        <begin position="514"/>
        <end position="542"/>
    </location>
</feature>
<protein>
    <recommendedName>
        <fullName evidence="3">VanZ-like domain-containing protein</fullName>
    </recommendedName>
</protein>
<organism evidence="4 5">
    <name type="scientific">Rugosibacter aromaticivorans</name>
    <dbReference type="NCBI Taxonomy" id="1565605"/>
    <lineage>
        <taxon>Bacteria</taxon>
        <taxon>Pseudomonadati</taxon>
        <taxon>Pseudomonadota</taxon>
        <taxon>Betaproteobacteria</taxon>
        <taxon>Nitrosomonadales</taxon>
        <taxon>Sterolibacteriaceae</taxon>
        <taxon>Rugosibacter</taxon>
    </lineage>
</organism>
<feature type="region of interest" description="Disordered" evidence="1">
    <location>
        <begin position="465"/>
        <end position="485"/>
    </location>
</feature>
<feature type="transmembrane region" description="Helical" evidence="2">
    <location>
        <begin position="488"/>
        <end position="507"/>
    </location>
</feature>
<feature type="transmembrane region" description="Helical" evidence="2">
    <location>
        <begin position="249"/>
        <end position="270"/>
    </location>
</feature>
<feature type="transmembrane region" description="Helical" evidence="2">
    <location>
        <begin position="774"/>
        <end position="793"/>
    </location>
</feature>
<dbReference type="PATRIC" id="fig|1565605.3.peg.2338"/>
<dbReference type="Proteomes" id="UP000061603">
    <property type="component" value="Chromosome"/>
</dbReference>
<keyword evidence="2" id="KW-0812">Transmembrane</keyword>
<feature type="transmembrane region" description="Helical" evidence="2">
    <location>
        <begin position="12"/>
        <end position="31"/>
    </location>
</feature>
<evidence type="ECO:0000313" key="5">
    <source>
        <dbReference type="Proteomes" id="UP000061603"/>
    </source>
</evidence>
<feature type="transmembrane region" description="Helical" evidence="2">
    <location>
        <begin position="316"/>
        <end position="335"/>
    </location>
</feature>
<feature type="transmembrane region" description="Helical" evidence="2">
    <location>
        <begin position="276"/>
        <end position="295"/>
    </location>
</feature>
<feature type="transmembrane region" description="Helical" evidence="2">
    <location>
        <begin position="205"/>
        <end position="228"/>
    </location>
</feature>
<feature type="transmembrane region" description="Helical" evidence="2">
    <location>
        <begin position="724"/>
        <end position="744"/>
    </location>
</feature>
<feature type="transmembrane region" description="Helical" evidence="2">
    <location>
        <begin position="1021"/>
        <end position="1039"/>
    </location>
</feature>
<name>A0A0C5J133_9PROT</name>
<proteinExistence type="predicted"/>
<feature type="transmembrane region" description="Helical" evidence="2">
    <location>
        <begin position="1046"/>
        <end position="1066"/>
    </location>
</feature>
<evidence type="ECO:0000259" key="3">
    <source>
        <dbReference type="Pfam" id="PF04892"/>
    </source>
</evidence>
<dbReference type="RefSeq" id="WP_202634849.1">
    <property type="nucleotide sequence ID" value="NZ_CP010554.1"/>
</dbReference>
<dbReference type="PANTHER" id="PTHR37422">
    <property type="entry name" value="TEICHURONIC ACID BIOSYNTHESIS PROTEIN TUAE"/>
    <property type="match status" value="1"/>
</dbReference>
<feature type="transmembrane region" description="Helical" evidence="2">
    <location>
        <begin position="121"/>
        <end position="138"/>
    </location>
</feature>
<keyword evidence="2" id="KW-1133">Transmembrane helix</keyword>
<feature type="transmembrane region" description="Helical" evidence="2">
    <location>
        <begin position="652"/>
        <end position="671"/>
    </location>
</feature>
<reference evidence="4 5" key="1">
    <citation type="journal article" date="2015" name="Genome Announc.">
        <title>Complete Genome Sequence of a Novel Bacterium within the Family Rhodocyclaceae That Degrades Polycyclic Aromatic Hydrocarbons.</title>
        <authorList>
            <person name="Singleton D.R."/>
            <person name="Dickey A.N."/>
            <person name="Scholl E.H."/>
            <person name="Wright F.A."/>
            <person name="Aitken M.D."/>
        </authorList>
    </citation>
    <scope>NUCLEOTIDE SEQUENCE [LARGE SCALE GENOMIC DNA]</scope>
    <source>
        <strain evidence="5">PG1-Ca6</strain>
    </source>
</reference>
<evidence type="ECO:0000313" key="4">
    <source>
        <dbReference type="EMBL" id="AJP48812.1"/>
    </source>
</evidence>
<keyword evidence="2" id="KW-0472">Membrane</keyword>
<evidence type="ECO:0000256" key="2">
    <source>
        <dbReference type="SAM" id="Phobius"/>
    </source>
</evidence>
<accession>A0A0C5J133</accession>
<dbReference type="AlphaFoldDB" id="A0A0C5J133"/>
<feature type="transmembrane region" description="Helical" evidence="2">
    <location>
        <begin position="691"/>
        <end position="717"/>
    </location>
</feature>
<feature type="transmembrane region" description="Helical" evidence="2">
    <location>
        <begin position="750"/>
        <end position="767"/>
    </location>
</feature>
<dbReference type="InterPro" id="IPR051533">
    <property type="entry name" value="WaaL-like"/>
</dbReference>
<feature type="transmembrane region" description="Helical" evidence="2">
    <location>
        <begin position="90"/>
        <end position="109"/>
    </location>
</feature>
<evidence type="ECO:0000256" key="1">
    <source>
        <dbReference type="SAM" id="MobiDB-lite"/>
    </source>
</evidence>